<accession>A0A9P9JLA8</accession>
<sequence>MVLAYIHTPVFAPVCTLSALFTHYSCTCLHPSASRCITHASLASLLHHRCIVPAKGLDESGGPLILIVSRHVDNGTHFVSHSVRSDCRFSLSHFSALAI</sequence>
<keyword evidence="2" id="KW-1185">Reference proteome</keyword>
<protein>
    <submittedName>
        <fullName evidence="1">Uncharacterized protein</fullName>
    </submittedName>
</protein>
<evidence type="ECO:0000313" key="2">
    <source>
        <dbReference type="Proteomes" id="UP000717696"/>
    </source>
</evidence>
<gene>
    <name evidence="1" type="ORF">B0J13DRAFT_24899</name>
</gene>
<dbReference type="Proteomes" id="UP000717696">
    <property type="component" value="Unassembled WGS sequence"/>
</dbReference>
<reference evidence="1" key="1">
    <citation type="journal article" date="2021" name="Nat. Commun.">
        <title>Genetic determinants of endophytism in the Arabidopsis root mycobiome.</title>
        <authorList>
            <person name="Mesny F."/>
            <person name="Miyauchi S."/>
            <person name="Thiergart T."/>
            <person name="Pickel B."/>
            <person name="Atanasova L."/>
            <person name="Karlsson M."/>
            <person name="Huettel B."/>
            <person name="Barry K.W."/>
            <person name="Haridas S."/>
            <person name="Chen C."/>
            <person name="Bauer D."/>
            <person name="Andreopoulos W."/>
            <person name="Pangilinan J."/>
            <person name="LaButti K."/>
            <person name="Riley R."/>
            <person name="Lipzen A."/>
            <person name="Clum A."/>
            <person name="Drula E."/>
            <person name="Henrissat B."/>
            <person name="Kohler A."/>
            <person name="Grigoriev I.V."/>
            <person name="Martin F.M."/>
            <person name="Hacquard S."/>
        </authorList>
    </citation>
    <scope>NUCLEOTIDE SEQUENCE</scope>
    <source>
        <strain evidence="1">MPI-CAGE-AT-0021</strain>
    </source>
</reference>
<name>A0A9P9JLA8_9HYPO</name>
<dbReference type="AlphaFoldDB" id="A0A9P9JLA8"/>
<proteinExistence type="predicted"/>
<dbReference type="EMBL" id="JAGMUU010000001">
    <property type="protein sequence ID" value="KAH7162940.1"/>
    <property type="molecule type" value="Genomic_DNA"/>
</dbReference>
<comment type="caution">
    <text evidence="1">The sequence shown here is derived from an EMBL/GenBank/DDBJ whole genome shotgun (WGS) entry which is preliminary data.</text>
</comment>
<evidence type="ECO:0000313" key="1">
    <source>
        <dbReference type="EMBL" id="KAH7162940.1"/>
    </source>
</evidence>
<organism evidence="1 2">
    <name type="scientific">Dactylonectria estremocensis</name>
    <dbReference type="NCBI Taxonomy" id="1079267"/>
    <lineage>
        <taxon>Eukaryota</taxon>
        <taxon>Fungi</taxon>
        <taxon>Dikarya</taxon>
        <taxon>Ascomycota</taxon>
        <taxon>Pezizomycotina</taxon>
        <taxon>Sordariomycetes</taxon>
        <taxon>Hypocreomycetidae</taxon>
        <taxon>Hypocreales</taxon>
        <taxon>Nectriaceae</taxon>
        <taxon>Dactylonectria</taxon>
    </lineage>
</organism>